<evidence type="ECO:0000256" key="1">
    <source>
        <dbReference type="SAM" id="MobiDB-lite"/>
    </source>
</evidence>
<feature type="region of interest" description="Disordered" evidence="1">
    <location>
        <begin position="138"/>
        <end position="171"/>
    </location>
</feature>
<gene>
    <name evidence="2" type="ORF">BCR34DRAFT_586337</name>
</gene>
<protein>
    <submittedName>
        <fullName evidence="2">Uncharacterized protein</fullName>
    </submittedName>
</protein>
<feature type="compositionally biased region" description="Basic and acidic residues" evidence="1">
    <location>
        <begin position="147"/>
        <end position="160"/>
    </location>
</feature>
<dbReference type="EMBL" id="MCFA01000039">
    <property type="protein sequence ID" value="ORY13757.1"/>
    <property type="molecule type" value="Genomic_DNA"/>
</dbReference>
<dbReference type="Proteomes" id="UP000193144">
    <property type="component" value="Unassembled WGS sequence"/>
</dbReference>
<keyword evidence="3" id="KW-1185">Reference proteome</keyword>
<evidence type="ECO:0000313" key="2">
    <source>
        <dbReference type="EMBL" id="ORY13757.1"/>
    </source>
</evidence>
<name>A0A1Y1ZUM3_9PLEO</name>
<accession>A0A1Y1ZUM3</accession>
<dbReference type="AlphaFoldDB" id="A0A1Y1ZUM3"/>
<sequence>MLNNFALDASMAEARSVAMASCLSAWDSTYRWARKPAPEGPSVVSRGVLVSSGHGGRIGFWWSSFGGKCQAVRGPPAAASTHDTRLLRHASIRRGPDSLSRIRRGMASPMRRVELDRTRVRLGHPFARFCGRDTASNTAAPGTVCDTSDRQTRTQEEHCVQESSSSQADFM</sequence>
<proteinExistence type="predicted"/>
<comment type="caution">
    <text evidence="2">The sequence shown here is derived from an EMBL/GenBank/DDBJ whole genome shotgun (WGS) entry which is preliminary data.</text>
</comment>
<reference evidence="2 3" key="1">
    <citation type="submission" date="2016-07" db="EMBL/GenBank/DDBJ databases">
        <title>Pervasive Adenine N6-methylation of Active Genes in Fungi.</title>
        <authorList>
            <consortium name="DOE Joint Genome Institute"/>
            <person name="Mondo S.J."/>
            <person name="Dannebaum R.O."/>
            <person name="Kuo R.C."/>
            <person name="Labutti K."/>
            <person name="Haridas S."/>
            <person name="Kuo A."/>
            <person name="Salamov A."/>
            <person name="Ahrendt S.R."/>
            <person name="Lipzen A."/>
            <person name="Sullivan W."/>
            <person name="Andreopoulos W.B."/>
            <person name="Clum A."/>
            <person name="Lindquist E."/>
            <person name="Daum C."/>
            <person name="Ramamoorthy G.K."/>
            <person name="Gryganskyi A."/>
            <person name="Culley D."/>
            <person name="Magnuson J.K."/>
            <person name="James T.Y."/>
            <person name="O'Malley M.A."/>
            <person name="Stajich J.E."/>
            <person name="Spatafora J.W."/>
            <person name="Visel A."/>
            <person name="Grigoriev I.V."/>
        </authorList>
    </citation>
    <scope>NUCLEOTIDE SEQUENCE [LARGE SCALE GENOMIC DNA]</scope>
    <source>
        <strain evidence="2 3">CBS 115471</strain>
    </source>
</reference>
<organism evidence="2 3">
    <name type="scientific">Clohesyomyces aquaticus</name>
    <dbReference type="NCBI Taxonomy" id="1231657"/>
    <lineage>
        <taxon>Eukaryota</taxon>
        <taxon>Fungi</taxon>
        <taxon>Dikarya</taxon>
        <taxon>Ascomycota</taxon>
        <taxon>Pezizomycotina</taxon>
        <taxon>Dothideomycetes</taxon>
        <taxon>Pleosporomycetidae</taxon>
        <taxon>Pleosporales</taxon>
        <taxon>Lindgomycetaceae</taxon>
        <taxon>Clohesyomyces</taxon>
    </lineage>
</organism>
<feature type="compositionally biased region" description="Polar residues" evidence="1">
    <location>
        <begin position="161"/>
        <end position="171"/>
    </location>
</feature>
<evidence type="ECO:0000313" key="3">
    <source>
        <dbReference type="Proteomes" id="UP000193144"/>
    </source>
</evidence>